<evidence type="ECO:0000313" key="3">
    <source>
        <dbReference type="Proteomes" id="UP001602119"/>
    </source>
</evidence>
<organism evidence="2 3">
    <name type="scientific">Microtetraspora fusca</name>
    <dbReference type="NCBI Taxonomy" id="1997"/>
    <lineage>
        <taxon>Bacteria</taxon>
        <taxon>Bacillati</taxon>
        <taxon>Actinomycetota</taxon>
        <taxon>Actinomycetes</taxon>
        <taxon>Streptosporangiales</taxon>
        <taxon>Streptosporangiaceae</taxon>
        <taxon>Microtetraspora</taxon>
    </lineage>
</organism>
<proteinExistence type="predicted"/>
<comment type="caution">
    <text evidence="2">The sequence shown here is derived from an EMBL/GenBank/DDBJ whole genome shotgun (WGS) entry which is preliminary data.</text>
</comment>
<dbReference type="EMBL" id="JBIAXI010000001">
    <property type="protein sequence ID" value="MFF4771569.1"/>
    <property type="molecule type" value="Genomic_DNA"/>
</dbReference>
<dbReference type="Proteomes" id="UP001602119">
    <property type="component" value="Unassembled WGS sequence"/>
</dbReference>
<evidence type="ECO:0000256" key="1">
    <source>
        <dbReference type="SAM" id="SignalP"/>
    </source>
</evidence>
<feature type="chain" id="PRO_5047109843" evidence="1">
    <location>
        <begin position="32"/>
        <end position="91"/>
    </location>
</feature>
<name>A0ABW6UWY2_MICFU</name>
<accession>A0ABW6UWY2</accession>
<sequence length="91" mass="9911">MALARKIFAAAALTASALVVPLAVAPAPAFAANTCNFPSQATPPSRFIKSYSNCSDCRTEAYKRSQNILGFRYYCTYNPSNNLNDLHQYLG</sequence>
<evidence type="ECO:0000313" key="2">
    <source>
        <dbReference type="EMBL" id="MFF4771569.1"/>
    </source>
</evidence>
<dbReference type="RefSeq" id="WP_066949799.1">
    <property type="nucleotide sequence ID" value="NZ_JBIAXI010000001.1"/>
</dbReference>
<keyword evidence="3" id="KW-1185">Reference proteome</keyword>
<protein>
    <submittedName>
        <fullName evidence="2">Uncharacterized protein</fullName>
    </submittedName>
</protein>
<keyword evidence="1" id="KW-0732">Signal</keyword>
<reference evidence="2 3" key="1">
    <citation type="submission" date="2024-10" db="EMBL/GenBank/DDBJ databases">
        <title>The Natural Products Discovery Center: Release of the First 8490 Sequenced Strains for Exploring Actinobacteria Biosynthetic Diversity.</title>
        <authorList>
            <person name="Kalkreuter E."/>
            <person name="Kautsar S.A."/>
            <person name="Yang D."/>
            <person name="Bader C.D."/>
            <person name="Teijaro C.N."/>
            <person name="Fluegel L."/>
            <person name="Davis C.M."/>
            <person name="Simpson J.R."/>
            <person name="Lauterbach L."/>
            <person name="Steele A.D."/>
            <person name="Gui C."/>
            <person name="Meng S."/>
            <person name="Li G."/>
            <person name="Viehrig K."/>
            <person name="Ye F."/>
            <person name="Su P."/>
            <person name="Kiefer A.F."/>
            <person name="Nichols A."/>
            <person name="Cepeda A.J."/>
            <person name="Yan W."/>
            <person name="Fan B."/>
            <person name="Jiang Y."/>
            <person name="Adhikari A."/>
            <person name="Zheng C.-J."/>
            <person name="Schuster L."/>
            <person name="Cowan T.M."/>
            <person name="Smanski M.J."/>
            <person name="Chevrette M.G."/>
            <person name="De Carvalho L.P.S."/>
            <person name="Shen B."/>
        </authorList>
    </citation>
    <scope>NUCLEOTIDE SEQUENCE [LARGE SCALE GENOMIC DNA]</scope>
    <source>
        <strain evidence="2 3">NPDC001281</strain>
    </source>
</reference>
<feature type="signal peptide" evidence="1">
    <location>
        <begin position="1"/>
        <end position="31"/>
    </location>
</feature>
<gene>
    <name evidence="2" type="ORF">ACFY05_01770</name>
</gene>